<comment type="cofactor">
    <cofactor evidence="1">
        <name>FAD</name>
        <dbReference type="ChEBI" id="CHEBI:57692"/>
    </cofactor>
</comment>
<dbReference type="OrthoDB" id="2015447at2759"/>
<evidence type="ECO:0000256" key="2">
    <source>
        <dbReference type="ARBA" id="ARBA00006730"/>
    </source>
</evidence>
<evidence type="ECO:0000313" key="8">
    <source>
        <dbReference type="EMBL" id="PSR79806.1"/>
    </source>
</evidence>
<dbReference type="GO" id="GO:0071949">
    <property type="term" value="F:FAD binding"/>
    <property type="evidence" value="ECO:0007669"/>
    <property type="project" value="InterPro"/>
</dbReference>
<keyword evidence="9" id="KW-1185">Reference proteome</keyword>
<dbReference type="SUPFAM" id="SSF51971">
    <property type="entry name" value="Nucleotide-binding domain"/>
    <property type="match status" value="1"/>
</dbReference>
<reference evidence="8 9" key="1">
    <citation type="journal article" date="2018" name="Mycol. Prog.">
        <title>Coniella lustricola, a new species from submerged detritus.</title>
        <authorList>
            <person name="Raudabaugh D.B."/>
            <person name="Iturriaga T."/>
            <person name="Carver A."/>
            <person name="Mondo S."/>
            <person name="Pangilinan J."/>
            <person name="Lipzen A."/>
            <person name="He G."/>
            <person name="Amirebrahimi M."/>
            <person name="Grigoriev I.V."/>
            <person name="Miller A.N."/>
        </authorList>
    </citation>
    <scope>NUCLEOTIDE SEQUENCE [LARGE SCALE GENOMIC DNA]</scope>
    <source>
        <strain evidence="8 9">B22-T-1</strain>
    </source>
</reference>
<feature type="compositionally biased region" description="Low complexity" evidence="6">
    <location>
        <begin position="85"/>
        <end position="96"/>
    </location>
</feature>
<keyword evidence="4" id="KW-0274">FAD</keyword>
<dbReference type="InterPro" id="IPR006181">
    <property type="entry name" value="D-amino_acid_oxidase_CS"/>
</dbReference>
<dbReference type="Gene3D" id="3.30.9.10">
    <property type="entry name" value="D-Amino Acid Oxidase, subunit A, domain 2"/>
    <property type="match status" value="1"/>
</dbReference>
<feature type="region of interest" description="Disordered" evidence="6">
    <location>
        <begin position="127"/>
        <end position="150"/>
    </location>
</feature>
<feature type="region of interest" description="Disordered" evidence="6">
    <location>
        <begin position="204"/>
        <end position="224"/>
    </location>
</feature>
<dbReference type="Pfam" id="PF01266">
    <property type="entry name" value="DAO"/>
    <property type="match status" value="1"/>
</dbReference>
<name>A0A2T2ZYV3_9PEZI</name>
<evidence type="ECO:0000256" key="3">
    <source>
        <dbReference type="ARBA" id="ARBA00022630"/>
    </source>
</evidence>
<keyword evidence="3" id="KW-0285">Flavoprotein</keyword>
<dbReference type="SUPFAM" id="SSF54373">
    <property type="entry name" value="FAD-linked reductases, C-terminal domain"/>
    <property type="match status" value="1"/>
</dbReference>
<dbReference type="PANTHER" id="PTHR11530">
    <property type="entry name" value="D-AMINO ACID OXIDASE"/>
    <property type="match status" value="1"/>
</dbReference>
<dbReference type="PROSITE" id="PS00677">
    <property type="entry name" value="DAO"/>
    <property type="match status" value="1"/>
</dbReference>
<evidence type="ECO:0000256" key="1">
    <source>
        <dbReference type="ARBA" id="ARBA00001974"/>
    </source>
</evidence>
<dbReference type="GO" id="GO:0019478">
    <property type="term" value="P:D-amino acid catabolic process"/>
    <property type="evidence" value="ECO:0007669"/>
    <property type="project" value="TreeGrafter"/>
</dbReference>
<proteinExistence type="inferred from homology"/>
<accession>A0A2T2ZYV3</accession>
<sequence length="464" mass="48987">MHPLLVYAHRHSTMAKDTPVTVVVGAGVIGLSCALELQQAGHAVTLLAKDLPAPLALLDAHAQINYTSPWAGAHNRWVPPPLSLPSPSSSSSSSLPQSKGHGHEELQDHNIRDHKLALATFHRMQHLAHSTAPATSSSATTPTATTPSSPAAGITFLKGIEYLEAPAEEYLALAGQSTCAAHNAAHSAAALGLQGFRVLAAHELPGRDDDDDDGDNNNNNNNTKGKVVLGFEYDTWCVDPMVYCCFLLNRFVYRGGQVIQREVRDPKEVFALEMIGGGAAAGRRRVETVVNASGQGFGDDKVFITRGQTCLVANTAAATVTRQNADGSWTFCIPRSREGGTVIGGTKEADNWATAASPQVREQLVRALVATYPDMVAAHSDSHPPATAAAAAVAVVDGVRVLRDIVGRRPTRRGGARIERELVSPTTQIVHAYGLGGRGFEMSWGVAELVAQLAGPPGAVKPSL</sequence>
<feature type="region of interest" description="Disordered" evidence="6">
    <location>
        <begin position="81"/>
        <end position="109"/>
    </location>
</feature>
<dbReference type="GO" id="GO:0003884">
    <property type="term" value="F:D-amino-acid oxidase activity"/>
    <property type="evidence" value="ECO:0007669"/>
    <property type="project" value="InterPro"/>
</dbReference>
<dbReference type="InterPro" id="IPR006076">
    <property type="entry name" value="FAD-dep_OxRdtase"/>
</dbReference>
<comment type="similarity">
    <text evidence="2">Belongs to the DAMOX/DASOX family.</text>
</comment>
<dbReference type="STRING" id="2025994.A0A2T2ZYV3"/>
<dbReference type="Proteomes" id="UP000241462">
    <property type="component" value="Unassembled WGS sequence"/>
</dbReference>
<gene>
    <name evidence="8" type="ORF">BD289DRAFT_85354</name>
</gene>
<dbReference type="InterPro" id="IPR023209">
    <property type="entry name" value="DAO"/>
</dbReference>
<evidence type="ECO:0000256" key="6">
    <source>
        <dbReference type="SAM" id="MobiDB-lite"/>
    </source>
</evidence>
<feature type="compositionally biased region" description="Low complexity" evidence="6">
    <location>
        <begin position="130"/>
        <end position="150"/>
    </location>
</feature>
<keyword evidence="5" id="KW-0560">Oxidoreductase</keyword>
<dbReference type="InParanoid" id="A0A2T2ZYV3"/>
<protein>
    <submittedName>
        <fullName evidence="8">FAD dependent oxidoreductase</fullName>
    </submittedName>
</protein>
<dbReference type="AlphaFoldDB" id="A0A2T2ZYV3"/>
<organism evidence="8 9">
    <name type="scientific">Coniella lustricola</name>
    <dbReference type="NCBI Taxonomy" id="2025994"/>
    <lineage>
        <taxon>Eukaryota</taxon>
        <taxon>Fungi</taxon>
        <taxon>Dikarya</taxon>
        <taxon>Ascomycota</taxon>
        <taxon>Pezizomycotina</taxon>
        <taxon>Sordariomycetes</taxon>
        <taxon>Sordariomycetidae</taxon>
        <taxon>Diaporthales</taxon>
        <taxon>Schizoparmaceae</taxon>
        <taxon>Coniella</taxon>
    </lineage>
</organism>
<evidence type="ECO:0000256" key="4">
    <source>
        <dbReference type="ARBA" id="ARBA00022827"/>
    </source>
</evidence>
<feature type="domain" description="FAD dependent oxidoreductase" evidence="7">
    <location>
        <begin position="22"/>
        <end position="453"/>
    </location>
</feature>
<dbReference type="GO" id="GO:0005737">
    <property type="term" value="C:cytoplasm"/>
    <property type="evidence" value="ECO:0007669"/>
    <property type="project" value="TreeGrafter"/>
</dbReference>
<evidence type="ECO:0000256" key="5">
    <source>
        <dbReference type="ARBA" id="ARBA00023002"/>
    </source>
</evidence>
<evidence type="ECO:0000259" key="7">
    <source>
        <dbReference type="Pfam" id="PF01266"/>
    </source>
</evidence>
<dbReference type="Gene3D" id="3.40.50.720">
    <property type="entry name" value="NAD(P)-binding Rossmann-like Domain"/>
    <property type="match status" value="1"/>
</dbReference>
<dbReference type="EMBL" id="KZ678553">
    <property type="protein sequence ID" value="PSR79806.1"/>
    <property type="molecule type" value="Genomic_DNA"/>
</dbReference>
<evidence type="ECO:0000313" key="9">
    <source>
        <dbReference type="Proteomes" id="UP000241462"/>
    </source>
</evidence>
<dbReference type="PANTHER" id="PTHR11530:SF26">
    <property type="entry name" value="FAD DEPENDENT OXIDOREDUCTASE SUPERFAMILY (AFU_ORTHOLOGUE AFUA_5G13940)"/>
    <property type="match status" value="1"/>
</dbReference>